<dbReference type="InterPro" id="IPR050572">
    <property type="entry name" value="Fe-S_Ferredoxin"/>
</dbReference>
<proteinExistence type="predicted"/>
<feature type="domain" description="4Fe-4S ferredoxin-type" evidence="5">
    <location>
        <begin position="14"/>
        <end position="42"/>
    </location>
</feature>
<dbReference type="Gene3D" id="3.30.70.20">
    <property type="match status" value="1"/>
</dbReference>
<dbReference type="PANTHER" id="PTHR43687:SF2">
    <property type="entry name" value="FERREDOXIN 3"/>
    <property type="match status" value="1"/>
</dbReference>
<gene>
    <name evidence="6" type="ORF">TKV_c19530</name>
</gene>
<protein>
    <submittedName>
        <fullName evidence="6">4Fe-4S ferredoxin</fullName>
    </submittedName>
</protein>
<name>A0A097ATG0_THEKI</name>
<evidence type="ECO:0000313" key="7">
    <source>
        <dbReference type="Proteomes" id="UP000029669"/>
    </source>
</evidence>
<evidence type="ECO:0000256" key="3">
    <source>
        <dbReference type="ARBA" id="ARBA00023004"/>
    </source>
</evidence>
<feature type="domain" description="4Fe-4S ferredoxin-type" evidence="5">
    <location>
        <begin position="43"/>
        <end position="73"/>
    </location>
</feature>
<dbReference type="InterPro" id="IPR017896">
    <property type="entry name" value="4Fe4S_Fe-S-bd"/>
</dbReference>
<dbReference type="KEGG" id="tki:TKV_c19530"/>
<evidence type="ECO:0000256" key="4">
    <source>
        <dbReference type="ARBA" id="ARBA00023014"/>
    </source>
</evidence>
<dbReference type="RefSeq" id="WP_049685734.1">
    <property type="nucleotide sequence ID" value="NZ_CP009170.1"/>
</dbReference>
<accession>A0A097ATG0</accession>
<keyword evidence="7" id="KW-1185">Reference proteome</keyword>
<keyword evidence="1" id="KW-0004">4Fe-4S</keyword>
<evidence type="ECO:0000256" key="1">
    <source>
        <dbReference type="ARBA" id="ARBA00022485"/>
    </source>
</evidence>
<dbReference type="AlphaFoldDB" id="A0A097ATG0"/>
<evidence type="ECO:0000259" key="5">
    <source>
        <dbReference type="PROSITE" id="PS51379"/>
    </source>
</evidence>
<dbReference type="EMBL" id="CP009170">
    <property type="protein sequence ID" value="AIS53097.1"/>
    <property type="molecule type" value="Genomic_DNA"/>
</dbReference>
<dbReference type="eggNOG" id="COG1146">
    <property type="taxonomic scope" value="Bacteria"/>
</dbReference>
<dbReference type="GO" id="GO:0051539">
    <property type="term" value="F:4 iron, 4 sulfur cluster binding"/>
    <property type="evidence" value="ECO:0007669"/>
    <property type="project" value="UniProtKB-KW"/>
</dbReference>
<dbReference type="SUPFAM" id="SSF54862">
    <property type="entry name" value="4Fe-4S ferredoxins"/>
    <property type="match status" value="1"/>
</dbReference>
<evidence type="ECO:0000313" key="6">
    <source>
        <dbReference type="EMBL" id="AIS53097.1"/>
    </source>
</evidence>
<dbReference type="OrthoDB" id="9807879at2"/>
<dbReference type="SMR" id="A0A097ATG0"/>
<dbReference type="Proteomes" id="UP000029669">
    <property type="component" value="Chromosome"/>
</dbReference>
<keyword evidence="4" id="KW-0411">Iron-sulfur</keyword>
<dbReference type="PANTHER" id="PTHR43687">
    <property type="entry name" value="ADENYLYLSULFATE REDUCTASE, BETA SUBUNIT"/>
    <property type="match status" value="1"/>
</dbReference>
<sequence>MAWLTGYPREKVNWFPTIDHDKCVKCGMCMNCGRNVYEWTKEGPIVAQPYNCIIGCNTCANLCLGNAISFPNLNELRELYKREGIWEKVKEQLQREVSLILKRSCQER</sequence>
<dbReference type="HOGENOM" id="CLU_156996_0_0_9"/>
<reference evidence="7" key="1">
    <citation type="journal article" date="2015" name="Genome Announc.">
        <title>Whole-Genome Sequences of 80 Environmental and Clinical Isolates of Burkholderia pseudomallei.</title>
        <authorList>
            <person name="Johnson S.L."/>
            <person name="Baker A.L."/>
            <person name="Chain P.S."/>
            <person name="Currie B.J."/>
            <person name="Daligault H.E."/>
            <person name="Davenport K.W."/>
            <person name="Davis C.B."/>
            <person name="Inglis T.J."/>
            <person name="Kaestli M."/>
            <person name="Koren S."/>
            <person name="Mayo M."/>
            <person name="Merritt A.J."/>
            <person name="Price E.P."/>
            <person name="Sarovich D.S."/>
            <person name="Warner J."/>
            <person name="Rosovitz M.J."/>
        </authorList>
    </citation>
    <scope>NUCLEOTIDE SEQUENCE [LARGE SCALE GENOMIC DNA]</scope>
    <source>
        <strain evidence="7">DSM 2030</strain>
    </source>
</reference>
<dbReference type="GO" id="GO:0046872">
    <property type="term" value="F:metal ion binding"/>
    <property type="evidence" value="ECO:0007669"/>
    <property type="project" value="UniProtKB-KW"/>
</dbReference>
<keyword evidence="3" id="KW-0408">Iron</keyword>
<evidence type="ECO:0000256" key="2">
    <source>
        <dbReference type="ARBA" id="ARBA00022723"/>
    </source>
</evidence>
<organism evidence="6 7">
    <name type="scientific">Thermoanaerobacter kivui</name>
    <name type="common">Acetogenium kivui</name>
    <dbReference type="NCBI Taxonomy" id="2325"/>
    <lineage>
        <taxon>Bacteria</taxon>
        <taxon>Bacillati</taxon>
        <taxon>Bacillota</taxon>
        <taxon>Clostridia</taxon>
        <taxon>Thermoanaerobacterales</taxon>
        <taxon>Thermoanaerobacteraceae</taxon>
        <taxon>Thermoanaerobacter</taxon>
    </lineage>
</organism>
<dbReference type="STRING" id="2325.TKV_c19530"/>
<dbReference type="PROSITE" id="PS51379">
    <property type="entry name" value="4FE4S_FER_2"/>
    <property type="match status" value="2"/>
</dbReference>
<keyword evidence="2" id="KW-0479">Metal-binding</keyword>